<dbReference type="Gene3D" id="3.50.50.60">
    <property type="entry name" value="FAD/NAD(P)-binding domain"/>
    <property type="match status" value="1"/>
</dbReference>
<evidence type="ECO:0000256" key="1">
    <source>
        <dbReference type="ARBA" id="ARBA00022485"/>
    </source>
</evidence>
<dbReference type="EMBL" id="JAUOZS010000001">
    <property type="protein sequence ID" value="MDT8900690.1"/>
    <property type="molecule type" value="Genomic_DNA"/>
</dbReference>
<dbReference type="InterPro" id="IPR051460">
    <property type="entry name" value="HdrC_iron-sulfur_subunit"/>
</dbReference>
<evidence type="ECO:0000256" key="3">
    <source>
        <dbReference type="ARBA" id="ARBA00023002"/>
    </source>
</evidence>
<dbReference type="InterPro" id="IPR009051">
    <property type="entry name" value="Helical_ferredxn"/>
</dbReference>
<dbReference type="PANTHER" id="PTHR43255">
    <property type="entry name" value="IRON-SULFUR-BINDING OXIDOREDUCTASE FADF-RELATED-RELATED"/>
    <property type="match status" value="1"/>
</dbReference>
<feature type="domain" description="4Fe-4S ferredoxin-type" evidence="6">
    <location>
        <begin position="355"/>
        <end position="385"/>
    </location>
</feature>
<dbReference type="Proteomes" id="UP001254848">
    <property type="component" value="Unassembled WGS sequence"/>
</dbReference>
<keyword evidence="3" id="KW-0560">Oxidoreductase</keyword>
<evidence type="ECO:0000256" key="5">
    <source>
        <dbReference type="ARBA" id="ARBA00023014"/>
    </source>
</evidence>
<dbReference type="RefSeq" id="WP_413779227.1">
    <property type="nucleotide sequence ID" value="NZ_JAUOZS010000001.1"/>
</dbReference>
<dbReference type="SUPFAM" id="SSF51971">
    <property type="entry name" value="Nucleotide-binding domain"/>
    <property type="match status" value="1"/>
</dbReference>
<keyword evidence="2" id="KW-0479">Metal-binding</keyword>
<dbReference type="PROSITE" id="PS00198">
    <property type="entry name" value="4FE4S_FER_1"/>
    <property type="match status" value="1"/>
</dbReference>
<dbReference type="Pfam" id="PF14691">
    <property type="entry name" value="Fer4_20"/>
    <property type="match status" value="1"/>
</dbReference>
<dbReference type="Gene3D" id="1.10.1060.10">
    <property type="entry name" value="Alpha-helical ferredoxin"/>
    <property type="match status" value="2"/>
</dbReference>
<dbReference type="PROSITE" id="PS51379">
    <property type="entry name" value="4FE4S_FER_2"/>
    <property type="match status" value="1"/>
</dbReference>
<dbReference type="Pfam" id="PF02754">
    <property type="entry name" value="CCG"/>
    <property type="match status" value="2"/>
</dbReference>
<dbReference type="InterPro" id="IPR004017">
    <property type="entry name" value="Cys_rich_dom"/>
</dbReference>
<evidence type="ECO:0000313" key="7">
    <source>
        <dbReference type="EMBL" id="MDT8900690.1"/>
    </source>
</evidence>
<dbReference type="InterPro" id="IPR017896">
    <property type="entry name" value="4Fe4S_Fe-S-bd"/>
</dbReference>
<gene>
    <name evidence="7" type="ORF">Q4T40_05475</name>
</gene>
<dbReference type="NCBIfam" id="NF045663">
    <property type="entry name" value="diclust_near_Sec"/>
    <property type="match status" value="1"/>
</dbReference>
<organism evidence="7 8">
    <name type="scientific">Anaeroselena agilis</name>
    <dbReference type="NCBI Taxonomy" id="3063788"/>
    <lineage>
        <taxon>Bacteria</taxon>
        <taxon>Bacillati</taxon>
        <taxon>Bacillota</taxon>
        <taxon>Negativicutes</taxon>
        <taxon>Acetonemataceae</taxon>
        <taxon>Anaeroselena</taxon>
    </lineage>
</organism>
<sequence>MDQKELRAQEAKCIQENPPGCTAGCPVHVDVRGVVAAVRKGDWAAGKAVFEKTVPFPEIIARICDQPCRPTCKRGEIGDPIEINALERICVVRSDQPAPRSPALPAKTSRVAVVGAGLSGLTAALELARKGYPVVVFEAAGQPGGSIRDVPDKILPRQVVEKDLAIFARLPVEFRYGSPVSGDGPGVSLAGLAAEYDAVYLGVGSGQACRALGIAQDAVDPATLATGHPKIFAGGSLRRQSRERSPIASIADGKAAAASVDRLLQGASLTAGRDKEGPYATSLYTNIAGIEPLPAVTAADPAAGYTADEARQEAERCLLCECRECVKACEYLAHYGSYPRRYVREVYNNLSIVMGIHHANKMINTCALCGQCAELCPNSLDMGGVCLEARRMMVERGKMPPSVHDFALRDMAFSAGDAFALARHQPGSGSSRFVFFPGCQQAASSPQPVRKIYEYLCGKLDGGVGLMLGCCGAPANWAGREELFRETLRQTENAWRGLGRPTVVTACPTCYNMFYHNLPEVPVETLWTLLDRIGPPAGAAGLPARKLAVHDSCTTRHETPLHLSIRSLLGRLGHEVEELPFNRETTVCCGYGGLMLFADREVARKTVSRRVGESPADYLTYCAMCRDNFAGQGKRAIYLLDLLFATGGDEPAERPAPGYSERRDNRARLKRELLRELWGETVTEPPAQIKLIVPADVRRILEDRMILDSDVAQVIAHAEETGDKFADTASGRFLACHRPSAVTYWVEYSPADGGFLVHNAYSHRIEILY</sequence>
<dbReference type="InterPro" id="IPR028261">
    <property type="entry name" value="DPD_II"/>
</dbReference>
<keyword evidence="5" id="KW-0411">Iron-sulfur</keyword>
<accession>A0ABU3NV46</accession>
<evidence type="ECO:0000256" key="2">
    <source>
        <dbReference type="ARBA" id="ARBA00022723"/>
    </source>
</evidence>
<dbReference type="PRINTS" id="PR00419">
    <property type="entry name" value="ADXRDTASE"/>
</dbReference>
<reference evidence="7 8" key="1">
    <citation type="submission" date="2023-07" db="EMBL/GenBank/DDBJ databases">
        <title>The novel representative of Negativicutes class, Anaeroselena agilis gen. nov. sp. nov.</title>
        <authorList>
            <person name="Prokofeva M.I."/>
            <person name="Elcheninov A.G."/>
            <person name="Klyukina A."/>
            <person name="Kublanov I.V."/>
            <person name="Frolov E.N."/>
            <person name="Podosokorskaya O.A."/>
        </authorList>
    </citation>
    <scope>NUCLEOTIDE SEQUENCE [LARGE SCALE GENOMIC DNA]</scope>
    <source>
        <strain evidence="7 8">4137-cl</strain>
    </source>
</reference>
<dbReference type="InterPro" id="IPR036188">
    <property type="entry name" value="FAD/NAD-bd_sf"/>
</dbReference>
<dbReference type="Pfam" id="PF13534">
    <property type="entry name" value="Fer4_17"/>
    <property type="match status" value="1"/>
</dbReference>
<protein>
    <submittedName>
        <fullName evidence="7">FAD-dependent oxidoreductase</fullName>
    </submittedName>
</protein>
<dbReference type="PANTHER" id="PTHR43255:SF1">
    <property type="entry name" value="IRON-SULFUR-BINDING OXIDOREDUCTASE FADF-RELATED"/>
    <property type="match status" value="1"/>
</dbReference>
<dbReference type="SUPFAM" id="SSF46548">
    <property type="entry name" value="alpha-helical ferredoxin"/>
    <property type="match status" value="1"/>
</dbReference>
<keyword evidence="8" id="KW-1185">Reference proteome</keyword>
<proteinExistence type="predicted"/>
<evidence type="ECO:0000259" key="6">
    <source>
        <dbReference type="PROSITE" id="PS51379"/>
    </source>
</evidence>
<keyword evidence="4" id="KW-0408">Iron</keyword>
<name>A0ABU3NV46_9FIRM</name>
<comment type="caution">
    <text evidence="7">The sequence shown here is derived from an EMBL/GenBank/DDBJ whole genome shotgun (WGS) entry which is preliminary data.</text>
</comment>
<keyword evidence="1" id="KW-0004">4Fe-4S</keyword>
<dbReference type="Pfam" id="PF13450">
    <property type="entry name" value="NAD_binding_8"/>
    <property type="match status" value="1"/>
</dbReference>
<evidence type="ECO:0000313" key="8">
    <source>
        <dbReference type="Proteomes" id="UP001254848"/>
    </source>
</evidence>
<evidence type="ECO:0000256" key="4">
    <source>
        <dbReference type="ARBA" id="ARBA00023004"/>
    </source>
</evidence>
<dbReference type="InterPro" id="IPR017900">
    <property type="entry name" value="4Fe4S_Fe_S_CS"/>
</dbReference>